<dbReference type="InterPro" id="IPR027417">
    <property type="entry name" value="P-loop_NTPase"/>
</dbReference>
<dbReference type="GO" id="GO:0016887">
    <property type="term" value="F:ATP hydrolysis activity"/>
    <property type="evidence" value="ECO:0007669"/>
    <property type="project" value="InterPro"/>
</dbReference>
<dbReference type="InterPro" id="IPR036640">
    <property type="entry name" value="ABC1_TM_sf"/>
</dbReference>
<dbReference type="PROSITE" id="PS50893">
    <property type="entry name" value="ABC_TRANSPORTER_2"/>
    <property type="match status" value="1"/>
</dbReference>
<evidence type="ECO:0000256" key="8">
    <source>
        <dbReference type="ARBA" id="ARBA00023136"/>
    </source>
</evidence>
<keyword evidence="5" id="KW-0547">Nucleotide-binding</keyword>
<feature type="domain" description="ABC transporter" evidence="9">
    <location>
        <begin position="486"/>
        <end position="718"/>
    </location>
</feature>
<dbReference type="FunFam" id="3.40.50.300:FF:000299">
    <property type="entry name" value="ABC transporter ATP-binding protein/permease"/>
    <property type="match status" value="1"/>
</dbReference>
<keyword evidence="8" id="KW-0472">Membrane</keyword>
<name>A0A3N6NW17_9CYAN</name>
<evidence type="ECO:0000259" key="9">
    <source>
        <dbReference type="PROSITE" id="PS50893"/>
    </source>
</evidence>
<evidence type="ECO:0000256" key="4">
    <source>
        <dbReference type="ARBA" id="ARBA00022692"/>
    </source>
</evidence>
<dbReference type="PANTHER" id="PTHR24221">
    <property type="entry name" value="ATP-BINDING CASSETTE SUB-FAMILY B"/>
    <property type="match status" value="1"/>
</dbReference>
<evidence type="ECO:0000259" key="10">
    <source>
        <dbReference type="PROSITE" id="PS50929"/>
    </source>
</evidence>
<dbReference type="InterPro" id="IPR011527">
    <property type="entry name" value="ABC1_TM_dom"/>
</dbReference>
<evidence type="ECO:0000256" key="7">
    <source>
        <dbReference type="ARBA" id="ARBA00022989"/>
    </source>
</evidence>
<dbReference type="InterPro" id="IPR022515">
    <property type="entry name" value="NHPM_micro_ABC2"/>
</dbReference>
<dbReference type="SUPFAM" id="SSF52540">
    <property type="entry name" value="P-loop containing nucleoside triphosphate hydrolases"/>
    <property type="match status" value="1"/>
</dbReference>
<dbReference type="Pfam" id="PF00664">
    <property type="entry name" value="ABC_membrane"/>
    <property type="match status" value="1"/>
</dbReference>
<dbReference type="Gene3D" id="1.20.1560.10">
    <property type="entry name" value="ABC transporter type 1, transmembrane domain"/>
    <property type="match status" value="1"/>
</dbReference>
<dbReference type="NCBIfam" id="TIGR03797">
    <property type="entry name" value="NHLM_micro_ABC2"/>
    <property type="match status" value="1"/>
</dbReference>
<comment type="subcellular location">
    <subcellularLocation>
        <location evidence="1">Cell membrane</location>
        <topology evidence="1">Multi-pass membrane protein</topology>
    </subcellularLocation>
</comment>
<dbReference type="OrthoDB" id="9771903at2"/>
<dbReference type="Proteomes" id="UP000269154">
    <property type="component" value="Unassembled WGS sequence"/>
</dbReference>
<keyword evidence="4" id="KW-0812">Transmembrane</keyword>
<dbReference type="GO" id="GO:0034040">
    <property type="term" value="F:ATPase-coupled lipid transmembrane transporter activity"/>
    <property type="evidence" value="ECO:0007669"/>
    <property type="project" value="TreeGrafter"/>
</dbReference>
<proteinExistence type="predicted"/>
<dbReference type="AlphaFoldDB" id="A0A3N6NW17"/>
<evidence type="ECO:0000256" key="1">
    <source>
        <dbReference type="ARBA" id="ARBA00004651"/>
    </source>
</evidence>
<keyword evidence="7" id="KW-1133">Transmembrane helix</keyword>
<evidence type="ECO:0000313" key="12">
    <source>
        <dbReference type="Proteomes" id="UP000269154"/>
    </source>
</evidence>
<dbReference type="GO" id="GO:0140359">
    <property type="term" value="F:ABC-type transporter activity"/>
    <property type="evidence" value="ECO:0007669"/>
    <property type="project" value="InterPro"/>
</dbReference>
<dbReference type="Gene3D" id="3.40.50.300">
    <property type="entry name" value="P-loop containing nucleotide triphosphate hydrolases"/>
    <property type="match status" value="1"/>
</dbReference>
<organism evidence="11 12">
    <name type="scientific">Okeania hirsuta</name>
    <dbReference type="NCBI Taxonomy" id="1458930"/>
    <lineage>
        <taxon>Bacteria</taxon>
        <taxon>Bacillati</taxon>
        <taxon>Cyanobacteriota</taxon>
        <taxon>Cyanophyceae</taxon>
        <taxon>Oscillatoriophycideae</taxon>
        <taxon>Oscillatoriales</taxon>
        <taxon>Microcoleaceae</taxon>
        <taxon>Okeania</taxon>
    </lineage>
</organism>
<dbReference type="SMART" id="SM00382">
    <property type="entry name" value="AAA"/>
    <property type="match status" value="1"/>
</dbReference>
<protein>
    <submittedName>
        <fullName evidence="11">NHLP bacteriocin export ABC transporter permease/ATPase subunit</fullName>
    </submittedName>
</protein>
<dbReference type="InterPro" id="IPR039421">
    <property type="entry name" value="Type_1_exporter"/>
</dbReference>
<evidence type="ECO:0000256" key="6">
    <source>
        <dbReference type="ARBA" id="ARBA00022840"/>
    </source>
</evidence>
<keyword evidence="3" id="KW-1003">Cell membrane</keyword>
<dbReference type="EMBL" id="RCBY01000071">
    <property type="protein sequence ID" value="RQH42363.1"/>
    <property type="molecule type" value="Genomic_DNA"/>
</dbReference>
<dbReference type="PANTHER" id="PTHR24221:SF654">
    <property type="entry name" value="ATP-BINDING CASSETTE SUB-FAMILY B MEMBER 6"/>
    <property type="match status" value="1"/>
</dbReference>
<evidence type="ECO:0000256" key="2">
    <source>
        <dbReference type="ARBA" id="ARBA00022448"/>
    </source>
</evidence>
<dbReference type="PROSITE" id="PS50929">
    <property type="entry name" value="ABC_TM1F"/>
    <property type="match status" value="1"/>
</dbReference>
<keyword evidence="2" id="KW-0813">Transport</keyword>
<gene>
    <name evidence="11" type="ORF">D5R40_14325</name>
</gene>
<feature type="domain" description="ABC transmembrane type-1" evidence="10">
    <location>
        <begin position="171"/>
        <end position="454"/>
    </location>
</feature>
<dbReference type="SUPFAM" id="SSF90123">
    <property type="entry name" value="ABC transporter transmembrane region"/>
    <property type="match status" value="1"/>
</dbReference>
<dbReference type="GO" id="GO:0005524">
    <property type="term" value="F:ATP binding"/>
    <property type="evidence" value="ECO:0007669"/>
    <property type="project" value="UniProtKB-KW"/>
</dbReference>
<dbReference type="InterPro" id="IPR003439">
    <property type="entry name" value="ABC_transporter-like_ATP-bd"/>
</dbReference>
<dbReference type="PROSITE" id="PS00211">
    <property type="entry name" value="ABC_TRANSPORTER_1"/>
    <property type="match status" value="1"/>
</dbReference>
<reference evidence="11 12" key="1">
    <citation type="journal article" date="2018" name="ACS Chem. Biol.">
        <title>Ketoreductase domain dysfunction expands chemodiversity: malyngamide biosynthesis in the cyanobacterium Okeania hirsuta.</title>
        <authorList>
            <person name="Moss N.A."/>
            <person name="Leao T."/>
            <person name="Rankin M."/>
            <person name="McCullough T.M."/>
            <person name="Qu P."/>
            <person name="Korobeynikov A."/>
            <person name="Smith J.L."/>
            <person name="Gerwick L."/>
            <person name="Gerwick W.H."/>
        </authorList>
    </citation>
    <scope>NUCLEOTIDE SEQUENCE [LARGE SCALE GENOMIC DNA]</scope>
    <source>
        <strain evidence="11 12">PAB10Feb10-1</strain>
    </source>
</reference>
<keyword evidence="6" id="KW-0067">ATP-binding</keyword>
<accession>A0A3N6NW17</accession>
<dbReference type="InterPro" id="IPR017871">
    <property type="entry name" value="ABC_transporter-like_CS"/>
</dbReference>
<evidence type="ECO:0000256" key="3">
    <source>
        <dbReference type="ARBA" id="ARBA00022475"/>
    </source>
</evidence>
<dbReference type="InterPro" id="IPR003593">
    <property type="entry name" value="AAA+_ATPase"/>
</dbReference>
<comment type="caution">
    <text evidence="11">The sequence shown here is derived from an EMBL/GenBank/DDBJ whole genome shotgun (WGS) entry which is preliminary data.</text>
</comment>
<keyword evidence="12" id="KW-1185">Reference proteome</keyword>
<dbReference type="Pfam" id="PF00005">
    <property type="entry name" value="ABC_tran"/>
    <property type="match status" value="1"/>
</dbReference>
<dbReference type="GO" id="GO:0005886">
    <property type="term" value="C:plasma membrane"/>
    <property type="evidence" value="ECO:0007669"/>
    <property type="project" value="UniProtKB-SubCell"/>
</dbReference>
<evidence type="ECO:0000313" key="11">
    <source>
        <dbReference type="EMBL" id="RQH42363.1"/>
    </source>
</evidence>
<sequence length="720" mass="79415">MNQDLNRQKTQEALIELASVLQPEFSQIPQTGTPLLIAFGIVTKALGITVNYIPKIETEETEAGWEDPIEAIASTSHIRTRRVTLTNKWWQQDCGPLLAYNEVKNRPVALLKAANYEIFDPIEFTRIPLNQTTAQELASIAYTFYRPFPNRDILAFDIFKLAFRGRFKDLLTVAVTGVIATLLGMLTPVATGIIIDNAIPDANEKLLIEIGLGLLAASFGVTIFQLTRSFVTLRLKTISSSTIQAAIWDRLLKLTPAFFREYSTGDLENRVSAISQIRDRLTSTILTTIFTSFFSLLNLVLLFIYSFPLALIAFAIACLTSFVTLWSGAIARSKLRSFQEISGEIFGLTVQLIGGVSKLRVAGAEERAFAYWAKKYSQQTRLMLGKQLIEDLVTAFNTALPTISSILLFTLTVYLIQTEETVLSIGKFLAFNTAFGTFISGATNLSKTIVNIIEITILWERAQPILAAKPEVDINKSDPGQLSGRIKLDRLSFRYRSNTPLIINDITIEAEAGEFIALVGPSGSGKSTIVRLLLGFETPVAGTIYYDGRDLSTLDVSRVRRQLGVVLQNVGLNSASIFENIACGALVTLDDAWEAAEMAGFADDIEEMPMEMNTIVSEGGGNLSGGQRQRLLIARALVLKPRILIFDEATSALDNRTQAIVTESLEQLGVTRIVIAHRLSTIRNANRIYVLQGGKVIQHGSFAELANREGFFANLMARQM</sequence>
<dbReference type="RefSeq" id="WP_124143920.1">
    <property type="nucleotide sequence ID" value="NZ_CAWOKI010000373.1"/>
</dbReference>
<evidence type="ECO:0000256" key="5">
    <source>
        <dbReference type="ARBA" id="ARBA00022741"/>
    </source>
</evidence>